<dbReference type="RefSeq" id="WP_114695367.1">
    <property type="nucleotide sequence ID" value="NZ_QQOH01000002.1"/>
</dbReference>
<dbReference type="EMBL" id="QQOH01000002">
    <property type="protein sequence ID" value="RDE22734.1"/>
    <property type="molecule type" value="Genomic_DNA"/>
</dbReference>
<feature type="binding site" evidence="3">
    <location>
        <position position="99"/>
    </location>
    <ligand>
        <name>carboxy-S-adenosyl-L-methionine</name>
        <dbReference type="ChEBI" id="CHEBI:134278"/>
    </ligand>
</feature>
<feature type="binding site" evidence="3">
    <location>
        <begin position="160"/>
        <end position="162"/>
    </location>
    <ligand>
        <name>carboxy-S-adenosyl-L-methionine</name>
        <dbReference type="ChEBI" id="CHEBI:134278"/>
    </ligand>
</feature>
<dbReference type="GO" id="GO:0002098">
    <property type="term" value="P:tRNA wobble uridine modification"/>
    <property type="evidence" value="ECO:0007669"/>
    <property type="project" value="InterPro"/>
</dbReference>
<dbReference type="GO" id="GO:0008168">
    <property type="term" value="F:methyltransferase activity"/>
    <property type="evidence" value="ECO:0007669"/>
    <property type="project" value="TreeGrafter"/>
</dbReference>
<dbReference type="InterPro" id="IPR029063">
    <property type="entry name" value="SAM-dependent_MTases_sf"/>
</dbReference>
<comment type="similarity">
    <text evidence="3">Belongs to the class I-like SAM-binding methyltransferase superfamily. CmoB family.</text>
</comment>
<dbReference type="EC" id="2.5.1.-" evidence="3"/>
<feature type="binding site" evidence="3">
    <location>
        <position position="323"/>
    </location>
    <ligand>
        <name>carboxy-S-adenosyl-L-methionine</name>
        <dbReference type="ChEBI" id="CHEBI:134278"/>
    </ligand>
</feature>
<dbReference type="PANTHER" id="PTHR43464">
    <property type="entry name" value="METHYLTRANSFERASE"/>
    <property type="match status" value="1"/>
</dbReference>
<dbReference type="InterPro" id="IPR027555">
    <property type="entry name" value="Mo5U34_MeTrfas-like"/>
</dbReference>
<sequence>MTDPLHPALDFSDFFTQLQHSELAPWVDPLQQRINEKLTRLNHGDMPGWLAAFDALPELTSDQTDLDRGSLLIGTEQGCSSDQHQQLEQAMRQLMPWRKGPYSVFGVEIDTEWRSDMKWDRLKDSIAPLHNRNVLDIGCGNGYHCWRMLAAGARRVIGIDPSWKFLLQFRALKKYLGELPVELLPLGIEELPQKMQIFDTVFSMGVFYHRRSPIDHLLELQSFLRPGGELVLETLIIDGDAQQMLLPADRYAQMRNVWFLPSAEALCGWLERCGYQQVRCVDINQTSIEEQRATDWMQYHSLAQFLDPNDPNRTVEGYPAPKRGLFIAQRAY</sequence>
<dbReference type="Gene3D" id="3.40.50.150">
    <property type="entry name" value="Vaccinia Virus protein VP39"/>
    <property type="match status" value="1"/>
</dbReference>
<evidence type="ECO:0000313" key="4">
    <source>
        <dbReference type="EMBL" id="RDE22734.1"/>
    </source>
</evidence>
<proteinExistence type="inferred from homology"/>
<dbReference type="Proteomes" id="UP000253769">
    <property type="component" value="Unassembled WGS sequence"/>
</dbReference>
<dbReference type="Pfam" id="PF08003">
    <property type="entry name" value="Methyltransf_9"/>
    <property type="match status" value="1"/>
</dbReference>
<gene>
    <name evidence="3 4" type="primary">cmoB</name>
    <name evidence="4" type="ORF">DV711_09150</name>
</gene>
<comment type="subunit">
    <text evidence="3">Homotetramer.</text>
</comment>
<comment type="catalytic activity">
    <reaction evidence="3">
        <text>carboxy-S-adenosyl-L-methionine + 5-hydroxyuridine(34) in tRNA = 5-carboxymethoxyuridine(34) in tRNA + S-adenosyl-L-homocysteine + H(+)</text>
        <dbReference type="Rhea" id="RHEA:52848"/>
        <dbReference type="Rhea" id="RHEA-COMP:13381"/>
        <dbReference type="Rhea" id="RHEA-COMP:13383"/>
        <dbReference type="ChEBI" id="CHEBI:15378"/>
        <dbReference type="ChEBI" id="CHEBI:57856"/>
        <dbReference type="ChEBI" id="CHEBI:134278"/>
        <dbReference type="ChEBI" id="CHEBI:136877"/>
        <dbReference type="ChEBI" id="CHEBI:136879"/>
    </reaction>
</comment>
<feature type="binding site" evidence="3">
    <location>
        <position position="204"/>
    </location>
    <ligand>
        <name>carboxy-S-adenosyl-L-methionine</name>
        <dbReference type="ChEBI" id="CHEBI:134278"/>
    </ligand>
</feature>
<feature type="binding site" evidence="3">
    <location>
        <position position="118"/>
    </location>
    <ligand>
        <name>carboxy-S-adenosyl-L-methionine</name>
        <dbReference type="ChEBI" id="CHEBI:134278"/>
    </ligand>
</feature>
<name>A0A369WQ45_9GAMM</name>
<feature type="binding site" evidence="3">
    <location>
        <position position="113"/>
    </location>
    <ligand>
        <name>carboxy-S-adenosyl-L-methionine</name>
        <dbReference type="ChEBI" id="CHEBI:134278"/>
    </ligand>
</feature>
<dbReference type="InterPro" id="IPR010017">
    <property type="entry name" value="CmoB"/>
</dbReference>
<accession>A0A369WQ45</accession>
<evidence type="ECO:0000313" key="5">
    <source>
        <dbReference type="Proteomes" id="UP000253769"/>
    </source>
</evidence>
<dbReference type="NCBIfam" id="NF011650">
    <property type="entry name" value="PRK15068.1"/>
    <property type="match status" value="1"/>
</dbReference>
<feature type="binding site" evidence="3">
    <location>
        <position position="138"/>
    </location>
    <ligand>
        <name>carboxy-S-adenosyl-L-methionine</name>
        <dbReference type="ChEBI" id="CHEBI:134278"/>
    </ligand>
</feature>
<evidence type="ECO:0000256" key="3">
    <source>
        <dbReference type="HAMAP-Rule" id="MF_01590"/>
    </source>
</evidence>
<dbReference type="HAMAP" id="MF_01590">
    <property type="entry name" value="tRNA_carboxymethyltr_CmoB"/>
    <property type="match status" value="1"/>
</dbReference>
<dbReference type="CDD" id="cd02440">
    <property type="entry name" value="AdoMet_MTases"/>
    <property type="match status" value="1"/>
</dbReference>
<comment type="function">
    <text evidence="3">Catalyzes carboxymethyl transfer from carboxy-S-adenosyl-L-methionine (Cx-SAM) to 5-hydroxyuridine (ho5U) to form 5-carboxymethoxyuridine (cmo5U) at position 34 in tRNAs.</text>
</comment>
<evidence type="ECO:0000256" key="2">
    <source>
        <dbReference type="ARBA" id="ARBA00022694"/>
    </source>
</evidence>
<dbReference type="AlphaFoldDB" id="A0A369WQ45"/>
<dbReference type="PANTHER" id="PTHR43464:SF95">
    <property type="entry name" value="TRNA U34 CARBOXYMETHYLTRANSFERASE"/>
    <property type="match status" value="1"/>
</dbReference>
<protein>
    <recommendedName>
        <fullName evidence="3">tRNA U34 carboxymethyltransferase</fullName>
        <ecNumber evidence="3">2.5.1.-</ecNumber>
    </recommendedName>
</protein>
<keyword evidence="2 3" id="KW-0819">tRNA processing</keyword>
<dbReference type="NCBIfam" id="TIGR00452">
    <property type="entry name" value="tRNA 5-methoxyuridine(34)/uridine 5-oxyacetic acid(34) synthase CmoB"/>
    <property type="match status" value="1"/>
</dbReference>
<evidence type="ECO:0000256" key="1">
    <source>
        <dbReference type="ARBA" id="ARBA00022679"/>
    </source>
</evidence>
<keyword evidence="1 3" id="KW-0808">Transferase</keyword>
<comment type="caution">
    <text evidence="4">The sequence shown here is derived from an EMBL/GenBank/DDBJ whole genome shotgun (WGS) entry which is preliminary data.</text>
</comment>
<keyword evidence="5" id="KW-1185">Reference proteome</keyword>
<feature type="binding site" evidence="3">
    <location>
        <position position="208"/>
    </location>
    <ligand>
        <name>carboxy-S-adenosyl-L-methionine</name>
        <dbReference type="ChEBI" id="CHEBI:134278"/>
    </ligand>
</feature>
<dbReference type="OrthoDB" id="9773188at2"/>
<organism evidence="4 5">
    <name type="scientific">Motiliproteus coralliicola</name>
    <dbReference type="NCBI Taxonomy" id="2283196"/>
    <lineage>
        <taxon>Bacteria</taxon>
        <taxon>Pseudomonadati</taxon>
        <taxon>Pseudomonadota</taxon>
        <taxon>Gammaproteobacteria</taxon>
        <taxon>Oceanospirillales</taxon>
        <taxon>Oceanospirillaceae</taxon>
        <taxon>Motiliproteus</taxon>
    </lineage>
</organism>
<dbReference type="GO" id="GO:0016765">
    <property type="term" value="F:transferase activity, transferring alkyl or aryl (other than methyl) groups"/>
    <property type="evidence" value="ECO:0007669"/>
    <property type="project" value="UniProtKB-UniRule"/>
</dbReference>
<reference evidence="4 5" key="1">
    <citation type="submission" date="2018-07" db="EMBL/GenBank/DDBJ databases">
        <title>Motiliproteus coralliicola sp. nov., a bacterium isolated from Coral.</title>
        <authorList>
            <person name="Wang G."/>
        </authorList>
    </citation>
    <scope>NUCLEOTIDE SEQUENCE [LARGE SCALE GENOMIC DNA]</scope>
    <source>
        <strain evidence="4 5">C34</strain>
    </source>
</reference>
<feature type="binding site" evidence="3">
    <location>
        <begin position="188"/>
        <end position="189"/>
    </location>
    <ligand>
        <name>carboxy-S-adenosyl-L-methionine</name>
        <dbReference type="ChEBI" id="CHEBI:134278"/>
    </ligand>
</feature>
<dbReference type="SUPFAM" id="SSF53335">
    <property type="entry name" value="S-adenosyl-L-methionine-dependent methyltransferases"/>
    <property type="match status" value="1"/>
</dbReference>